<dbReference type="AlphaFoldDB" id="A0A4Y3QST4"/>
<evidence type="ECO:0000313" key="2">
    <source>
        <dbReference type="Proteomes" id="UP000319210"/>
    </source>
</evidence>
<keyword evidence="2" id="KW-1185">Reference proteome</keyword>
<accession>A0A4Y3QST4</accession>
<dbReference type="EMBL" id="BJMM01000002">
    <property type="protein sequence ID" value="GEB47747.1"/>
    <property type="molecule type" value="Genomic_DNA"/>
</dbReference>
<comment type="caution">
    <text evidence="1">The sequence shown here is derived from an EMBL/GenBank/DDBJ whole genome shotgun (WGS) entry which is preliminary data.</text>
</comment>
<dbReference type="Proteomes" id="UP000319210">
    <property type="component" value="Unassembled WGS sequence"/>
</dbReference>
<name>A0A4Y3QST4_STRCI</name>
<organism evidence="1 2">
    <name type="scientific">Streptomyces cacaoi</name>
    <dbReference type="NCBI Taxonomy" id="1898"/>
    <lineage>
        <taxon>Bacteria</taxon>
        <taxon>Bacillati</taxon>
        <taxon>Actinomycetota</taxon>
        <taxon>Actinomycetes</taxon>
        <taxon>Kitasatosporales</taxon>
        <taxon>Streptomycetaceae</taxon>
        <taxon>Streptomyces</taxon>
    </lineage>
</organism>
<reference evidence="1 2" key="1">
    <citation type="submission" date="2019-06" db="EMBL/GenBank/DDBJ databases">
        <title>Whole genome shotgun sequence of Streptomyces cacaoi subsp. cacaoi NBRC 12748.</title>
        <authorList>
            <person name="Hosoyama A."/>
            <person name="Uohara A."/>
            <person name="Ohji S."/>
            <person name="Ichikawa N."/>
        </authorList>
    </citation>
    <scope>NUCLEOTIDE SEQUENCE [LARGE SCALE GENOMIC DNA]</scope>
    <source>
        <strain evidence="1 2">NBRC 12748</strain>
    </source>
</reference>
<evidence type="ECO:0000313" key="1">
    <source>
        <dbReference type="EMBL" id="GEB47747.1"/>
    </source>
</evidence>
<proteinExistence type="predicted"/>
<sequence>MNEPGTGSLATGAGAPSFAAAPAAASSVVVDTTLLRVTGLRGRVVLVVPVVRVARGRPADGAVPFSALRRRRGRPVRWGR</sequence>
<protein>
    <submittedName>
        <fullName evidence="1">Uncharacterized protein</fullName>
    </submittedName>
</protein>
<gene>
    <name evidence="1" type="ORF">SCA03_02980</name>
</gene>